<dbReference type="PANTHER" id="PTHR46517">
    <property type="entry name" value="FRUCTOSE-2,6-BISPHOSPHATASE TIGAR"/>
    <property type="match status" value="1"/>
</dbReference>
<dbReference type="InterPro" id="IPR051695">
    <property type="entry name" value="Phosphoglycerate_Mutase"/>
</dbReference>
<dbReference type="KEGG" id="vos:KNV97_00495"/>
<feature type="active site" description="Proton donor/acceptor" evidence="2">
    <location>
        <position position="89"/>
    </location>
</feature>
<evidence type="ECO:0000313" key="5">
    <source>
        <dbReference type="Proteomes" id="UP000694232"/>
    </source>
</evidence>
<name>A0A975YMJ5_9VIBR</name>
<dbReference type="Pfam" id="PF00300">
    <property type="entry name" value="His_Phos_1"/>
    <property type="match status" value="1"/>
</dbReference>
<evidence type="ECO:0000256" key="3">
    <source>
        <dbReference type="PIRSR" id="PIRSR613078-2"/>
    </source>
</evidence>
<evidence type="ECO:0000313" key="4">
    <source>
        <dbReference type="EMBL" id="QXO16500.1"/>
    </source>
</evidence>
<gene>
    <name evidence="4" type="ORF">KNV97_00495</name>
</gene>
<dbReference type="Proteomes" id="UP000694232">
    <property type="component" value="Chromosome 2"/>
</dbReference>
<accession>A0A975YMJ5</accession>
<dbReference type="InterPro" id="IPR013078">
    <property type="entry name" value="His_Pase_superF_clade-1"/>
</dbReference>
<evidence type="ECO:0000256" key="1">
    <source>
        <dbReference type="ARBA" id="ARBA00022801"/>
    </source>
</evidence>
<dbReference type="GO" id="GO:0005829">
    <property type="term" value="C:cytosol"/>
    <property type="evidence" value="ECO:0007669"/>
    <property type="project" value="TreeGrafter"/>
</dbReference>
<dbReference type="SUPFAM" id="SSF53254">
    <property type="entry name" value="Phosphoglycerate mutase-like"/>
    <property type="match status" value="1"/>
</dbReference>
<dbReference type="Gene3D" id="3.40.50.1240">
    <property type="entry name" value="Phosphoglycerate mutase-like"/>
    <property type="match status" value="1"/>
</dbReference>
<proteinExistence type="predicted"/>
<dbReference type="GO" id="GO:0004331">
    <property type="term" value="F:fructose-2,6-bisphosphate 2-phosphatase activity"/>
    <property type="evidence" value="ECO:0007669"/>
    <property type="project" value="TreeGrafter"/>
</dbReference>
<feature type="binding site" evidence="3">
    <location>
        <begin position="9"/>
        <end position="16"/>
    </location>
    <ligand>
        <name>substrate</name>
    </ligand>
</feature>
<dbReference type="CDD" id="cd07067">
    <property type="entry name" value="HP_PGM_like"/>
    <property type="match status" value="1"/>
</dbReference>
<dbReference type="SMART" id="SM00855">
    <property type="entry name" value="PGAM"/>
    <property type="match status" value="1"/>
</dbReference>
<organism evidence="4 5">
    <name type="scientific">Vibrio ostreae</name>
    <dbReference type="NCBI Taxonomy" id="2841925"/>
    <lineage>
        <taxon>Bacteria</taxon>
        <taxon>Pseudomonadati</taxon>
        <taxon>Pseudomonadota</taxon>
        <taxon>Gammaproteobacteria</taxon>
        <taxon>Vibrionales</taxon>
        <taxon>Vibrionaceae</taxon>
        <taxon>Vibrio</taxon>
    </lineage>
</organism>
<reference evidence="4" key="1">
    <citation type="submission" date="2021-06" db="EMBL/GenBank/DDBJ databases">
        <title>Vibrio nov. sp., novel gut bacterium isolated from Yellow Sea oyster.</title>
        <authorList>
            <person name="Muhammad N."/>
            <person name="Nguyen T.H."/>
            <person name="Lee Y.-J."/>
            <person name="Ko J."/>
            <person name="Kim S.-G."/>
        </authorList>
    </citation>
    <scope>NUCLEOTIDE SEQUENCE</scope>
    <source>
        <strain evidence="4">OG9-811</strain>
    </source>
</reference>
<dbReference type="InterPro" id="IPR029033">
    <property type="entry name" value="His_PPase_superfam"/>
</dbReference>
<dbReference type="GO" id="GO:0045820">
    <property type="term" value="P:negative regulation of glycolytic process"/>
    <property type="evidence" value="ECO:0007669"/>
    <property type="project" value="TreeGrafter"/>
</dbReference>
<evidence type="ECO:0000256" key="2">
    <source>
        <dbReference type="PIRSR" id="PIRSR613078-1"/>
    </source>
</evidence>
<keyword evidence="1" id="KW-0378">Hydrolase</keyword>
<dbReference type="InterPro" id="IPR001345">
    <property type="entry name" value="PG/BPGM_mutase_AS"/>
</dbReference>
<dbReference type="PROSITE" id="PS00175">
    <property type="entry name" value="PG_MUTASE"/>
    <property type="match status" value="1"/>
</dbReference>
<protein>
    <submittedName>
        <fullName evidence="4">Histidine phosphatase family protein</fullName>
    </submittedName>
</protein>
<dbReference type="AlphaFoldDB" id="A0A975YMJ5"/>
<sequence length="202" mass="22985">MTRKIFVLRHGQTQFNAERKLQGHCNSPLTATGKAQALAMGTHLKSHLQGRSYRMYASSLERAVETAHIICDEVGYAKTDLTHEPRLKEFSLGQWEEKPLFDLLDEKPDLLDAPDWYLQAPDGESFAEVKYRVNAWLDEAPHHLDLVVVCHGLTGIVLRGLLLGLSYDDIWQLDLPQDAFYIIKDGEVERVSCFHDGHFLGR</sequence>
<feature type="binding site" evidence="3">
    <location>
        <position position="62"/>
    </location>
    <ligand>
        <name>substrate</name>
    </ligand>
</feature>
<dbReference type="PIRSF" id="PIRSF000709">
    <property type="entry name" value="6PFK_2-Ptase"/>
    <property type="match status" value="1"/>
</dbReference>
<dbReference type="RefSeq" id="WP_136486857.1">
    <property type="nucleotide sequence ID" value="NZ_CP076642.1"/>
</dbReference>
<feature type="active site" description="Tele-phosphohistidine intermediate" evidence="2">
    <location>
        <position position="10"/>
    </location>
</feature>
<keyword evidence="5" id="KW-1185">Reference proteome</keyword>
<dbReference type="EMBL" id="CP076642">
    <property type="protein sequence ID" value="QXO16500.1"/>
    <property type="molecule type" value="Genomic_DNA"/>
</dbReference>
<dbReference type="PANTHER" id="PTHR46517:SF1">
    <property type="entry name" value="FRUCTOSE-2,6-BISPHOSPHATASE TIGAR"/>
    <property type="match status" value="1"/>
</dbReference>
<dbReference type="GO" id="GO:0043456">
    <property type="term" value="P:regulation of pentose-phosphate shunt"/>
    <property type="evidence" value="ECO:0007669"/>
    <property type="project" value="TreeGrafter"/>
</dbReference>